<evidence type="ECO:0000313" key="8">
    <source>
        <dbReference type="EMBL" id="GAA4520528.1"/>
    </source>
</evidence>
<sequence length="273" mass="31352">MLKRIRWSLLFYTILGLGAAVGLVVLMGLIERKDAAQVCTSLKVNVEGKETFIDQEDISKMINNQFGNVVGKSLREIKLEDIEQAIEKLPYVSQAEIHMDMDGTVRVNVKQREVVLRVINSQGREFYVDTEGHKVPVTLKYVPRVLVANGNIKESYNKPLEEVETILVKDLVRIVEHVRGNELWENQIVQMYVNQDKDIELIPRVGKEVLLIGNADSLDSKLRRLELYYKNILPKVGTEAYSRINVKYGGQIICERREGWFMDSLQMKISMKN</sequence>
<proteinExistence type="predicted"/>
<keyword evidence="3 6" id="KW-0812">Transmembrane</keyword>
<feature type="transmembrane region" description="Helical" evidence="6">
    <location>
        <begin position="9"/>
        <end position="30"/>
    </location>
</feature>
<organism evidence="8 9">
    <name type="scientific">Sphingobacterium thermophilum</name>
    <dbReference type="NCBI Taxonomy" id="768534"/>
    <lineage>
        <taxon>Bacteria</taxon>
        <taxon>Pseudomonadati</taxon>
        <taxon>Bacteroidota</taxon>
        <taxon>Sphingobacteriia</taxon>
        <taxon>Sphingobacteriales</taxon>
        <taxon>Sphingobacteriaceae</taxon>
        <taxon>Sphingobacterium</taxon>
    </lineage>
</organism>
<dbReference type="RefSeq" id="WP_345068937.1">
    <property type="nucleotide sequence ID" value="NZ_BAABGR010000038.1"/>
</dbReference>
<keyword evidence="1" id="KW-1003">Cell membrane</keyword>
<dbReference type="GO" id="GO:0051301">
    <property type="term" value="P:cell division"/>
    <property type="evidence" value="ECO:0007669"/>
    <property type="project" value="UniProtKB-KW"/>
</dbReference>
<keyword evidence="4 6" id="KW-1133">Transmembrane helix</keyword>
<dbReference type="InterPro" id="IPR013685">
    <property type="entry name" value="POTRA_FtsQ_type"/>
</dbReference>
<comment type="caution">
    <text evidence="8">The sequence shown here is derived from an EMBL/GenBank/DDBJ whole genome shotgun (WGS) entry which is preliminary data.</text>
</comment>
<gene>
    <name evidence="8" type="ORF">GCM10023173_24890</name>
</gene>
<name>A0ABP8R7S0_9SPHI</name>
<evidence type="ECO:0000256" key="5">
    <source>
        <dbReference type="ARBA" id="ARBA00023306"/>
    </source>
</evidence>
<dbReference type="Pfam" id="PF08478">
    <property type="entry name" value="POTRA_1"/>
    <property type="match status" value="1"/>
</dbReference>
<dbReference type="EMBL" id="BAABGR010000038">
    <property type="protein sequence ID" value="GAA4520528.1"/>
    <property type="molecule type" value="Genomic_DNA"/>
</dbReference>
<evidence type="ECO:0000256" key="1">
    <source>
        <dbReference type="ARBA" id="ARBA00022475"/>
    </source>
</evidence>
<feature type="domain" description="POTRA" evidence="7">
    <location>
        <begin position="43"/>
        <end position="110"/>
    </location>
</feature>
<evidence type="ECO:0000256" key="3">
    <source>
        <dbReference type="ARBA" id="ARBA00022692"/>
    </source>
</evidence>
<evidence type="ECO:0000313" key="9">
    <source>
        <dbReference type="Proteomes" id="UP001500394"/>
    </source>
</evidence>
<reference evidence="9" key="1">
    <citation type="journal article" date="2019" name="Int. J. Syst. Evol. Microbiol.">
        <title>The Global Catalogue of Microorganisms (GCM) 10K type strain sequencing project: providing services to taxonomists for standard genome sequencing and annotation.</title>
        <authorList>
            <consortium name="The Broad Institute Genomics Platform"/>
            <consortium name="The Broad Institute Genome Sequencing Center for Infectious Disease"/>
            <person name="Wu L."/>
            <person name="Ma J."/>
        </authorList>
    </citation>
    <scope>NUCLEOTIDE SEQUENCE [LARGE SCALE GENOMIC DNA]</scope>
    <source>
        <strain evidence="9">JCM 17858</strain>
    </source>
</reference>
<evidence type="ECO:0000256" key="2">
    <source>
        <dbReference type="ARBA" id="ARBA00022618"/>
    </source>
</evidence>
<evidence type="ECO:0000259" key="7">
    <source>
        <dbReference type="Pfam" id="PF08478"/>
    </source>
</evidence>
<dbReference type="Gene3D" id="3.10.20.310">
    <property type="entry name" value="membrane protein fhac"/>
    <property type="match status" value="1"/>
</dbReference>
<keyword evidence="5" id="KW-0131">Cell cycle</keyword>
<dbReference type="Proteomes" id="UP001500394">
    <property type="component" value="Unassembled WGS sequence"/>
</dbReference>
<evidence type="ECO:0000256" key="4">
    <source>
        <dbReference type="ARBA" id="ARBA00022989"/>
    </source>
</evidence>
<accession>A0ABP8R7S0</accession>
<protein>
    <submittedName>
        <fullName evidence="8">Cell division protein FtsQ/DivIB</fullName>
    </submittedName>
</protein>
<evidence type="ECO:0000256" key="6">
    <source>
        <dbReference type="SAM" id="Phobius"/>
    </source>
</evidence>
<keyword evidence="9" id="KW-1185">Reference proteome</keyword>
<keyword evidence="6" id="KW-0472">Membrane</keyword>
<keyword evidence="2 8" id="KW-0132">Cell division</keyword>